<dbReference type="RefSeq" id="WP_123710600.1">
    <property type="nucleotide sequence ID" value="NZ_RKHR01000003.1"/>
</dbReference>
<dbReference type="PANTHER" id="PTHR43563:SF1">
    <property type="entry name" value="AMINE OXIDASE [FLAVIN-CONTAINING] B"/>
    <property type="match status" value="1"/>
</dbReference>
<evidence type="ECO:0000256" key="2">
    <source>
        <dbReference type="ARBA" id="ARBA00005995"/>
    </source>
</evidence>
<dbReference type="SUPFAM" id="SSF54373">
    <property type="entry name" value="FAD-linked reductases, C-terminal domain"/>
    <property type="match status" value="1"/>
</dbReference>
<proteinExistence type="inferred from homology"/>
<dbReference type="AlphaFoldDB" id="A0A3N2DXM5"/>
<sequence>MVQSRYGGKDTVTASERILEMKLNKIKQIVTAKLGKSMLATRNNNNLSGYIMIPSLLKKLAAGLMCFICLLQIQGASADEHKAIVVGAGLAGLTAAYELEQKGYQVTLLEARDRVGGRMGTLDMGDKHGEIGGELLDHKKVHSEIFRYAKKFDVAIVDAGNWENVEEGAYYLDGKLVPYGDFKAEYSRAVKREMDRFWEAFEDLALNVPDYKRPDLAPNAKKLDNISGQEWIDSLGLSPLAKTLAEHSIRSEYDEPRDVSLLWLSHQSKVYENVSDNKIEVKRFLDGGRAFAEAYVDHIDGPVLLNHPVTKIRQNKKGVTVTAAGKKFKADVAVVTVPLPVLNKIKFQPELPKKKLRAAAEINYGSHTKVLMKYSKRFWIEQGLGGDTLSELPIGWVWESTERQGGEGGILVSYTSGDFTDDQINWSEDKIIEDRLEQMEKMYPGSQQYFESASVHAWHRDPYTMGGFTAYGPGQMTRHWNAFLKPAGKIYFAGEHTAVDYIGYLEGAVRSGMRVAEQIAEK</sequence>
<dbReference type="GO" id="GO:0016491">
    <property type="term" value="F:oxidoreductase activity"/>
    <property type="evidence" value="ECO:0007669"/>
    <property type="project" value="UniProtKB-KW"/>
</dbReference>
<dbReference type="InterPro" id="IPR050703">
    <property type="entry name" value="Flavin_MAO"/>
</dbReference>
<dbReference type="PANTHER" id="PTHR43563">
    <property type="entry name" value="AMINE OXIDASE"/>
    <property type="match status" value="1"/>
</dbReference>
<dbReference type="SUPFAM" id="SSF51905">
    <property type="entry name" value="FAD/NAD(P)-binding domain"/>
    <property type="match status" value="1"/>
</dbReference>
<organism evidence="6 7">
    <name type="scientific">Sinobacterium caligoides</name>
    <dbReference type="NCBI Taxonomy" id="933926"/>
    <lineage>
        <taxon>Bacteria</taxon>
        <taxon>Pseudomonadati</taxon>
        <taxon>Pseudomonadota</taxon>
        <taxon>Gammaproteobacteria</taxon>
        <taxon>Cellvibrionales</taxon>
        <taxon>Spongiibacteraceae</taxon>
        <taxon>Sinobacterium</taxon>
    </lineage>
</organism>
<reference evidence="6 7" key="1">
    <citation type="submission" date="2018-11" db="EMBL/GenBank/DDBJ databases">
        <title>Genomic Encyclopedia of Type Strains, Phase IV (KMG-IV): sequencing the most valuable type-strain genomes for metagenomic binning, comparative biology and taxonomic classification.</title>
        <authorList>
            <person name="Goeker M."/>
        </authorList>
    </citation>
    <scope>NUCLEOTIDE SEQUENCE [LARGE SCALE GENOMIC DNA]</scope>
    <source>
        <strain evidence="6 7">DSM 100316</strain>
    </source>
</reference>
<evidence type="ECO:0000259" key="5">
    <source>
        <dbReference type="Pfam" id="PF01593"/>
    </source>
</evidence>
<evidence type="ECO:0000256" key="1">
    <source>
        <dbReference type="ARBA" id="ARBA00001974"/>
    </source>
</evidence>
<name>A0A3N2DXM5_9GAMM</name>
<feature type="binding site" evidence="4">
    <location>
        <begin position="110"/>
        <end position="111"/>
    </location>
    <ligand>
        <name>FAD</name>
        <dbReference type="ChEBI" id="CHEBI:57692"/>
    </ligand>
</feature>
<accession>A0A3N2DXM5</accession>
<feature type="domain" description="Amine oxidase" evidence="5">
    <location>
        <begin position="90"/>
        <end position="519"/>
    </location>
</feature>
<feature type="binding site" evidence="4">
    <location>
        <position position="309"/>
    </location>
    <ligand>
        <name>FAD</name>
        <dbReference type="ChEBI" id="CHEBI:57692"/>
    </ligand>
</feature>
<dbReference type="InterPro" id="IPR002937">
    <property type="entry name" value="Amino_oxidase"/>
</dbReference>
<dbReference type="PRINTS" id="PR00757">
    <property type="entry name" value="AMINEOXDASEF"/>
</dbReference>
<comment type="caution">
    <text evidence="6">The sequence shown here is derived from an EMBL/GenBank/DDBJ whole genome shotgun (WGS) entry which is preliminary data.</text>
</comment>
<dbReference type="Gene3D" id="3.50.50.60">
    <property type="entry name" value="FAD/NAD(P)-binding domain"/>
    <property type="match status" value="1"/>
</dbReference>
<dbReference type="InterPro" id="IPR001613">
    <property type="entry name" value="Flavin_amine_oxidase"/>
</dbReference>
<dbReference type="Proteomes" id="UP000275394">
    <property type="component" value="Unassembled WGS sequence"/>
</dbReference>
<keyword evidence="7" id="KW-1185">Reference proteome</keyword>
<dbReference type="OrthoDB" id="337830at2"/>
<comment type="similarity">
    <text evidence="2">Belongs to the flavin monoamine oxidase family.</text>
</comment>
<evidence type="ECO:0000313" key="7">
    <source>
        <dbReference type="Proteomes" id="UP000275394"/>
    </source>
</evidence>
<evidence type="ECO:0000313" key="6">
    <source>
        <dbReference type="EMBL" id="ROS04610.1"/>
    </source>
</evidence>
<gene>
    <name evidence="6" type="ORF">EDC56_0116</name>
</gene>
<evidence type="ECO:0000256" key="4">
    <source>
        <dbReference type="PIRSR" id="PIRSR601613-1"/>
    </source>
</evidence>
<dbReference type="EMBL" id="RKHR01000003">
    <property type="protein sequence ID" value="ROS04610.1"/>
    <property type="molecule type" value="Genomic_DNA"/>
</dbReference>
<evidence type="ECO:0000256" key="3">
    <source>
        <dbReference type="ARBA" id="ARBA00023002"/>
    </source>
</evidence>
<dbReference type="InterPro" id="IPR036188">
    <property type="entry name" value="FAD/NAD-bd_sf"/>
</dbReference>
<comment type="cofactor">
    <cofactor evidence="1">
        <name>FAD</name>
        <dbReference type="ChEBI" id="CHEBI:57692"/>
    </cofactor>
</comment>
<dbReference type="Pfam" id="PF01593">
    <property type="entry name" value="Amino_oxidase"/>
    <property type="match status" value="1"/>
</dbReference>
<keyword evidence="3" id="KW-0560">Oxidoreductase</keyword>
<protein>
    <submittedName>
        <fullName evidence="6">Monoamine oxidase</fullName>
    </submittedName>
</protein>